<keyword evidence="1" id="KW-0732">Signal</keyword>
<protein>
    <submittedName>
        <fullName evidence="2">Uncharacterized protein</fullName>
    </submittedName>
</protein>
<reference evidence="2" key="1">
    <citation type="submission" date="2023-10" db="EMBL/GenBank/DDBJ databases">
        <authorList>
            <person name="Chen Y."/>
            <person name="Shah S."/>
            <person name="Dougan E. K."/>
            <person name="Thang M."/>
            <person name="Chan C."/>
        </authorList>
    </citation>
    <scope>NUCLEOTIDE SEQUENCE [LARGE SCALE GENOMIC DNA]</scope>
</reference>
<gene>
    <name evidence="2" type="ORF">PCOR1329_LOCUS78147</name>
</gene>
<evidence type="ECO:0000313" key="3">
    <source>
        <dbReference type="Proteomes" id="UP001189429"/>
    </source>
</evidence>
<comment type="caution">
    <text evidence="2">The sequence shown here is derived from an EMBL/GenBank/DDBJ whole genome shotgun (WGS) entry which is preliminary data.</text>
</comment>
<evidence type="ECO:0000256" key="1">
    <source>
        <dbReference type="SAM" id="SignalP"/>
    </source>
</evidence>
<feature type="signal peptide" evidence="1">
    <location>
        <begin position="1"/>
        <end position="21"/>
    </location>
</feature>
<dbReference type="Proteomes" id="UP001189429">
    <property type="component" value="Unassembled WGS sequence"/>
</dbReference>
<keyword evidence="3" id="KW-1185">Reference proteome</keyword>
<evidence type="ECO:0000313" key="2">
    <source>
        <dbReference type="EMBL" id="CAK0901054.1"/>
    </source>
</evidence>
<proteinExistence type="predicted"/>
<name>A0ABN9XME9_9DINO</name>
<sequence length="392" mass="43608">MTFIRSMGSALLLAVLPAADGVQMTGTGVLAAARVDRSAMVEGGVEAMLGAEGINSEEVSEGGSEAGLVSFFEKYPHTRFSLDKPGFVQRFDWKATRVSHFKNASLNDLKKNPKTVYASTSPDVINFLIKTLEKNFKGKKTERVLYVSGDLPLSKLDKEGKVTKNKKGAKGKKPVKGKTIEKLHKLFPGGVWYESFDVSKKGFRAAPVGLNAQYMRPLYTFAETAIAAASVENKPRMALAAWGRFHPELDDKIPARQKLAHWVDTDPAVEAGIEHKTYAPKDFWAKLRLYKFLLVPRSGSVQSPRLEESLLLLTVPIVTREGEKTGSKEAAYKDLKTLGYPIVVLDDWSEITAPKLDQWWEELHPKLESFRKNCLTTEGFWQLVTGQVEKCE</sequence>
<feature type="chain" id="PRO_5046532537" evidence="1">
    <location>
        <begin position="22"/>
        <end position="392"/>
    </location>
</feature>
<dbReference type="EMBL" id="CAUYUJ010020872">
    <property type="protein sequence ID" value="CAK0901054.1"/>
    <property type="molecule type" value="Genomic_DNA"/>
</dbReference>
<accession>A0ABN9XME9</accession>
<organism evidence="2 3">
    <name type="scientific">Prorocentrum cordatum</name>
    <dbReference type="NCBI Taxonomy" id="2364126"/>
    <lineage>
        <taxon>Eukaryota</taxon>
        <taxon>Sar</taxon>
        <taxon>Alveolata</taxon>
        <taxon>Dinophyceae</taxon>
        <taxon>Prorocentrales</taxon>
        <taxon>Prorocentraceae</taxon>
        <taxon>Prorocentrum</taxon>
    </lineage>
</organism>